<dbReference type="AlphaFoldDB" id="H8Z816"/>
<dbReference type="CDD" id="cd07182">
    <property type="entry name" value="RNase_HII_bacteria_HII_like"/>
    <property type="match status" value="1"/>
</dbReference>
<feature type="domain" description="RNase H type-2" evidence="17">
    <location>
        <begin position="5"/>
        <end position="193"/>
    </location>
</feature>
<dbReference type="GO" id="GO:0006298">
    <property type="term" value="P:mismatch repair"/>
    <property type="evidence" value="ECO:0007669"/>
    <property type="project" value="TreeGrafter"/>
</dbReference>
<comment type="similarity">
    <text evidence="5 14 16">Belongs to the RNase HII family.</text>
</comment>
<evidence type="ECO:0000256" key="6">
    <source>
        <dbReference type="ARBA" id="ARBA00012180"/>
    </source>
</evidence>
<dbReference type="PANTHER" id="PTHR10954">
    <property type="entry name" value="RIBONUCLEASE H2 SUBUNIT A"/>
    <property type="match status" value="1"/>
</dbReference>
<reference evidence="19" key="1">
    <citation type="submission" date="2011-06" db="EMBL/GenBank/DDBJ databases">
        <authorList>
            <consortium name="US DOE Joint Genome Institute (JGI-PGF)"/>
            <person name="Lucas S."/>
            <person name="Han J."/>
            <person name="Lapidus A."/>
            <person name="Cheng J.-F."/>
            <person name="Goodwin L."/>
            <person name="Pitluck S."/>
            <person name="Peters L."/>
            <person name="Land M.L."/>
            <person name="Hauser L."/>
            <person name="Vogl K."/>
            <person name="Liu Z."/>
            <person name="Overmann J."/>
            <person name="Frigaard N.-U."/>
            <person name="Bryant D.A."/>
            <person name="Woyke T.J."/>
        </authorList>
    </citation>
    <scope>NUCLEOTIDE SEQUENCE [LARGE SCALE GENOMIC DNA]</scope>
    <source>
        <strain evidence="19">970</strain>
    </source>
</reference>
<proteinExistence type="inferred from homology"/>
<dbReference type="SUPFAM" id="SSF53098">
    <property type="entry name" value="Ribonuclease H-like"/>
    <property type="match status" value="1"/>
</dbReference>
<evidence type="ECO:0000256" key="5">
    <source>
        <dbReference type="ARBA" id="ARBA00007383"/>
    </source>
</evidence>
<evidence type="ECO:0000256" key="12">
    <source>
        <dbReference type="ARBA" id="ARBA00022801"/>
    </source>
</evidence>
<dbReference type="GO" id="GO:0003723">
    <property type="term" value="F:RNA binding"/>
    <property type="evidence" value="ECO:0007669"/>
    <property type="project" value="UniProtKB-UniRule"/>
</dbReference>
<evidence type="ECO:0000256" key="1">
    <source>
        <dbReference type="ARBA" id="ARBA00000077"/>
    </source>
</evidence>
<dbReference type="FunFam" id="3.30.420.10:FF:000006">
    <property type="entry name" value="Ribonuclease HII"/>
    <property type="match status" value="1"/>
</dbReference>
<dbReference type="RefSeq" id="WP_009150354.1">
    <property type="nucleotide sequence ID" value="NZ_CP121471.1"/>
</dbReference>
<name>H8Z816_9GAMM</name>
<keyword evidence="12 14" id="KW-0378">Hydrolase</keyword>
<dbReference type="Proteomes" id="UP000002964">
    <property type="component" value="Unassembled WGS sequence"/>
</dbReference>
<feature type="binding site" evidence="14 15">
    <location>
        <position position="12"/>
    </location>
    <ligand>
        <name>a divalent metal cation</name>
        <dbReference type="ChEBI" id="CHEBI:60240"/>
    </ligand>
</feature>
<keyword evidence="11 14" id="KW-0255">Endonuclease</keyword>
<comment type="subcellular location">
    <subcellularLocation>
        <location evidence="4 14">Cytoplasm</location>
    </subcellularLocation>
</comment>
<comment type="cofactor">
    <cofactor evidence="2">
        <name>Mg(2+)</name>
        <dbReference type="ChEBI" id="CHEBI:18420"/>
    </cofactor>
</comment>
<dbReference type="Pfam" id="PF01351">
    <property type="entry name" value="RNase_HII"/>
    <property type="match status" value="1"/>
</dbReference>
<evidence type="ECO:0000313" key="19">
    <source>
        <dbReference type="Proteomes" id="UP000002964"/>
    </source>
</evidence>
<dbReference type="InterPro" id="IPR024567">
    <property type="entry name" value="RNase_HII/HIII_dom"/>
</dbReference>
<feature type="binding site" evidence="14 15">
    <location>
        <position position="103"/>
    </location>
    <ligand>
        <name>a divalent metal cation</name>
        <dbReference type="ChEBI" id="CHEBI:60240"/>
    </ligand>
</feature>
<dbReference type="InterPro" id="IPR001352">
    <property type="entry name" value="RNase_HII/HIII"/>
</dbReference>
<organism evidence="18 19">
    <name type="scientific">Thiorhodovibrio frisius</name>
    <dbReference type="NCBI Taxonomy" id="631362"/>
    <lineage>
        <taxon>Bacteria</taxon>
        <taxon>Pseudomonadati</taxon>
        <taxon>Pseudomonadota</taxon>
        <taxon>Gammaproteobacteria</taxon>
        <taxon>Chromatiales</taxon>
        <taxon>Chromatiaceae</taxon>
        <taxon>Thiorhodovibrio</taxon>
    </lineage>
</organism>
<keyword evidence="10 14" id="KW-0479">Metal-binding</keyword>
<dbReference type="InterPro" id="IPR022898">
    <property type="entry name" value="RNase_HII"/>
</dbReference>
<comment type="catalytic activity">
    <reaction evidence="1 14 15 16">
        <text>Endonucleolytic cleavage to 5'-phosphomonoester.</text>
        <dbReference type="EC" id="3.1.26.4"/>
    </reaction>
</comment>
<accession>H8Z816</accession>
<dbReference type="EC" id="3.1.26.4" evidence="6 14"/>
<evidence type="ECO:0000313" key="18">
    <source>
        <dbReference type="EMBL" id="EIC19951.1"/>
    </source>
</evidence>
<evidence type="ECO:0000256" key="8">
    <source>
        <dbReference type="ARBA" id="ARBA00022490"/>
    </source>
</evidence>
<dbReference type="HAMAP" id="MF_00052_B">
    <property type="entry name" value="RNase_HII_B"/>
    <property type="match status" value="1"/>
</dbReference>
<keyword evidence="9 14" id="KW-0540">Nuclease</keyword>
<dbReference type="InterPro" id="IPR036397">
    <property type="entry name" value="RNaseH_sf"/>
</dbReference>
<evidence type="ECO:0000256" key="10">
    <source>
        <dbReference type="ARBA" id="ARBA00022723"/>
    </source>
</evidence>
<keyword evidence="8 14" id="KW-0963">Cytoplasm</keyword>
<dbReference type="STRING" id="631362.Thi970DRAFT_03559"/>
<dbReference type="NCBIfam" id="NF000595">
    <property type="entry name" value="PRK00015.1-3"/>
    <property type="match status" value="1"/>
</dbReference>
<dbReference type="PANTHER" id="PTHR10954:SF18">
    <property type="entry name" value="RIBONUCLEASE HII"/>
    <property type="match status" value="1"/>
</dbReference>
<evidence type="ECO:0000256" key="15">
    <source>
        <dbReference type="PROSITE-ProRule" id="PRU01319"/>
    </source>
</evidence>
<sequence>MSTVLRIAGVDEAGRGPLAGPVVAAAVILNPNQPLTGLADSKKLSATQREHLDRDIRASALGYAIAMVSAADIDQENILNASLRAMREALHALQPPAEHALIDGNRCPRDLRCRAEAIVRGDASEPAISAASILAKVARDRLMLELEAEYPGYGFARHKGYPTKAHLEALQRLGPCPEHRLSFAPVRKLIKPV</sequence>
<dbReference type="GO" id="GO:0032299">
    <property type="term" value="C:ribonuclease H2 complex"/>
    <property type="evidence" value="ECO:0007669"/>
    <property type="project" value="TreeGrafter"/>
</dbReference>
<evidence type="ECO:0000256" key="4">
    <source>
        <dbReference type="ARBA" id="ARBA00004496"/>
    </source>
</evidence>
<dbReference type="Gene3D" id="3.30.420.10">
    <property type="entry name" value="Ribonuclease H-like superfamily/Ribonuclease H"/>
    <property type="match status" value="1"/>
</dbReference>
<reference evidence="18 19" key="2">
    <citation type="submission" date="2011-11" db="EMBL/GenBank/DDBJ databases">
        <authorList>
            <consortium name="US DOE Joint Genome Institute"/>
            <person name="Lucas S."/>
            <person name="Han J."/>
            <person name="Lapidus A."/>
            <person name="Cheng J.-F."/>
            <person name="Goodwin L."/>
            <person name="Pitluck S."/>
            <person name="Peters L."/>
            <person name="Ovchinnikova G."/>
            <person name="Zhang X."/>
            <person name="Detter J.C."/>
            <person name="Han C."/>
            <person name="Tapia R."/>
            <person name="Land M."/>
            <person name="Hauser L."/>
            <person name="Kyrpides N."/>
            <person name="Ivanova N."/>
            <person name="Pagani I."/>
            <person name="Vogl K."/>
            <person name="Liu Z."/>
            <person name="Overmann J."/>
            <person name="Frigaard N.-U."/>
            <person name="Bryant D."/>
            <person name="Woyke T."/>
        </authorList>
    </citation>
    <scope>NUCLEOTIDE SEQUENCE [LARGE SCALE GENOMIC DNA]</scope>
    <source>
        <strain evidence="18 19">970</strain>
    </source>
</reference>
<dbReference type="NCBIfam" id="NF000594">
    <property type="entry name" value="PRK00015.1-1"/>
    <property type="match status" value="1"/>
</dbReference>
<dbReference type="OrthoDB" id="9803420at2"/>
<evidence type="ECO:0000256" key="16">
    <source>
        <dbReference type="RuleBase" id="RU003515"/>
    </source>
</evidence>
<evidence type="ECO:0000259" key="17">
    <source>
        <dbReference type="PROSITE" id="PS51975"/>
    </source>
</evidence>
<keyword evidence="19" id="KW-1185">Reference proteome</keyword>
<evidence type="ECO:0000256" key="13">
    <source>
        <dbReference type="ARBA" id="ARBA00023211"/>
    </source>
</evidence>
<evidence type="ECO:0000256" key="9">
    <source>
        <dbReference type="ARBA" id="ARBA00022722"/>
    </source>
</evidence>
<dbReference type="GO" id="GO:0043137">
    <property type="term" value="P:DNA replication, removal of RNA primer"/>
    <property type="evidence" value="ECO:0007669"/>
    <property type="project" value="TreeGrafter"/>
</dbReference>
<dbReference type="InterPro" id="IPR012337">
    <property type="entry name" value="RNaseH-like_sf"/>
</dbReference>
<evidence type="ECO:0000256" key="3">
    <source>
        <dbReference type="ARBA" id="ARBA00004065"/>
    </source>
</evidence>
<comment type="function">
    <text evidence="3 14 16">Endonuclease that specifically degrades the RNA of RNA-DNA hybrids.</text>
</comment>
<evidence type="ECO:0000256" key="14">
    <source>
        <dbReference type="HAMAP-Rule" id="MF_00052"/>
    </source>
</evidence>
<dbReference type="GO" id="GO:0005737">
    <property type="term" value="C:cytoplasm"/>
    <property type="evidence" value="ECO:0007669"/>
    <property type="project" value="UniProtKB-SubCell"/>
</dbReference>
<keyword evidence="13 14" id="KW-0464">Manganese</keyword>
<evidence type="ECO:0000256" key="7">
    <source>
        <dbReference type="ARBA" id="ARBA00019179"/>
    </source>
</evidence>
<comment type="cofactor">
    <cofactor evidence="14 15">
        <name>Mn(2+)</name>
        <dbReference type="ChEBI" id="CHEBI:29035"/>
    </cofactor>
    <cofactor evidence="14 15">
        <name>Mg(2+)</name>
        <dbReference type="ChEBI" id="CHEBI:18420"/>
    </cofactor>
    <text evidence="14 15">Manganese or magnesium. Binds 1 divalent metal ion per monomer in the absence of substrate. May bind a second metal ion after substrate binding.</text>
</comment>
<dbReference type="GO" id="GO:0004523">
    <property type="term" value="F:RNA-DNA hybrid ribonuclease activity"/>
    <property type="evidence" value="ECO:0007669"/>
    <property type="project" value="UniProtKB-UniRule"/>
</dbReference>
<dbReference type="GO" id="GO:0030145">
    <property type="term" value="F:manganese ion binding"/>
    <property type="evidence" value="ECO:0007669"/>
    <property type="project" value="UniProtKB-UniRule"/>
</dbReference>
<dbReference type="PROSITE" id="PS51975">
    <property type="entry name" value="RNASE_H_2"/>
    <property type="match status" value="1"/>
</dbReference>
<gene>
    <name evidence="14" type="primary">rnhB</name>
    <name evidence="18" type="ORF">Thi970DRAFT_03559</name>
</gene>
<protein>
    <recommendedName>
        <fullName evidence="7 14">Ribonuclease HII</fullName>
        <shortName evidence="14">RNase HII</shortName>
        <ecNumber evidence="6 14">3.1.26.4</ecNumber>
    </recommendedName>
</protein>
<dbReference type="NCBIfam" id="NF000596">
    <property type="entry name" value="PRK00015.1-4"/>
    <property type="match status" value="1"/>
</dbReference>
<dbReference type="EMBL" id="JH603170">
    <property type="protein sequence ID" value="EIC19951.1"/>
    <property type="molecule type" value="Genomic_DNA"/>
</dbReference>
<evidence type="ECO:0000256" key="2">
    <source>
        <dbReference type="ARBA" id="ARBA00001946"/>
    </source>
</evidence>
<evidence type="ECO:0000256" key="11">
    <source>
        <dbReference type="ARBA" id="ARBA00022759"/>
    </source>
</evidence>
<dbReference type="eggNOG" id="COG0164">
    <property type="taxonomic scope" value="Bacteria"/>
</dbReference>
<feature type="binding site" evidence="14 15">
    <location>
        <position position="11"/>
    </location>
    <ligand>
        <name>a divalent metal cation</name>
        <dbReference type="ChEBI" id="CHEBI:60240"/>
    </ligand>
</feature>
<dbReference type="HOGENOM" id="CLU_036532_3_2_6"/>